<evidence type="ECO:0000313" key="1">
    <source>
        <dbReference type="EMBL" id="MBT1696146.1"/>
    </source>
</evidence>
<protein>
    <recommendedName>
        <fullName evidence="3">Adhesin domain-containing protein</fullName>
    </recommendedName>
</protein>
<dbReference type="AlphaFoldDB" id="A0AAP2DH53"/>
<gene>
    <name evidence="1" type="ORF">KK083_04625</name>
</gene>
<dbReference type="RefSeq" id="WP_254161170.1">
    <property type="nucleotide sequence ID" value="NZ_JAHESF010000003.1"/>
</dbReference>
<dbReference type="Proteomes" id="UP001319200">
    <property type="component" value="Unassembled WGS sequence"/>
</dbReference>
<evidence type="ECO:0000313" key="2">
    <source>
        <dbReference type="Proteomes" id="UP001319200"/>
    </source>
</evidence>
<comment type="caution">
    <text evidence="1">The sequence shown here is derived from an EMBL/GenBank/DDBJ whole genome shotgun (WGS) entry which is preliminary data.</text>
</comment>
<dbReference type="EMBL" id="JAHESF010000003">
    <property type="protein sequence ID" value="MBT1696146.1"/>
    <property type="molecule type" value="Genomic_DNA"/>
</dbReference>
<keyword evidence="2" id="KW-1185">Reference proteome</keyword>
<name>A0AAP2DH53_9BACT</name>
<organism evidence="1 2">
    <name type="scientific">Chryseosolibacter histidini</name>
    <dbReference type="NCBI Taxonomy" id="2782349"/>
    <lineage>
        <taxon>Bacteria</taxon>
        <taxon>Pseudomonadati</taxon>
        <taxon>Bacteroidota</taxon>
        <taxon>Cytophagia</taxon>
        <taxon>Cytophagales</taxon>
        <taxon>Chryseotaleaceae</taxon>
        <taxon>Chryseosolibacter</taxon>
    </lineage>
</organism>
<accession>A0AAP2DH53</accession>
<reference evidence="1 2" key="1">
    <citation type="submission" date="2021-05" db="EMBL/GenBank/DDBJ databases">
        <title>A Polyphasic approach of four new species of the genus Ohtaekwangia: Ohtaekwangia histidinii sp. nov., Ohtaekwangia cretensis sp. nov., Ohtaekwangia indiensis sp. nov., Ohtaekwangia reichenbachii sp. nov. from diverse environment.</title>
        <authorList>
            <person name="Octaviana S."/>
        </authorList>
    </citation>
    <scope>NUCLEOTIDE SEQUENCE [LARGE SCALE GENOMIC DNA]</scope>
    <source>
        <strain evidence="1 2">PWU4</strain>
    </source>
</reference>
<sequence length="247" mass="27597">MKITIAILIIAMTSPVKDFAQTQLNKTIPVQPGQKINMHFDYPELVQVSTWDRNEISVQGTVSINGGENDDAFIFENAVNGNVIDLRSFIKDLKNLPQRITIMRDGQKIMFRTKADLKKYQEEHGGGYNTMSWGADIDIKLEIKVPKNIETRVESVYGMVEIKNFNGPLTVEATYGGVDAALAERAAGEVIAETNYGEIYTNFDTKFSGGGFKERDFHTYVTAKPGSGPKYTFESKYGNVYIRKAGQ</sequence>
<evidence type="ECO:0008006" key="3">
    <source>
        <dbReference type="Google" id="ProtNLM"/>
    </source>
</evidence>
<proteinExistence type="predicted"/>